<evidence type="ECO:0000313" key="4">
    <source>
        <dbReference type="Proteomes" id="UP000326340"/>
    </source>
</evidence>
<protein>
    <submittedName>
        <fullName evidence="3">Succinate--CoA ligase [ADP-forming] subunit alpha</fullName>
    </submittedName>
</protein>
<dbReference type="EMBL" id="PUHP01004609">
    <property type="protein sequence ID" value="TQN63682.1"/>
    <property type="molecule type" value="Genomic_DNA"/>
</dbReference>
<dbReference type="Gene3D" id="3.40.50.720">
    <property type="entry name" value="NAD(P)-binding Rossmann-like Domain"/>
    <property type="match status" value="1"/>
</dbReference>
<dbReference type="GO" id="GO:0006099">
    <property type="term" value="P:tricarboxylic acid cycle"/>
    <property type="evidence" value="ECO:0007669"/>
    <property type="project" value="TreeGrafter"/>
</dbReference>
<sequence>MKAVKPHASAVFVPAPYAAGAIIEAIEAEVPLVVTQSKTRLVGPNCPGIIAPDQCRVGIMPYKQYSKGVVGIVSKSGTLSYEAVGATTKAGLGQSIVVGMGGDMMPANYPNAFIKEEEEEDYFN</sequence>
<dbReference type="SUPFAM" id="SSF52210">
    <property type="entry name" value="Succinyl-CoA synthetase domains"/>
    <property type="match status" value="1"/>
</dbReference>
<feature type="non-terminal residue" evidence="3">
    <location>
        <position position="124"/>
    </location>
</feature>
<evidence type="ECO:0000313" key="3">
    <source>
        <dbReference type="EMBL" id="TQN63682.1"/>
    </source>
</evidence>
<accession>A0A5Q4B9T2</accession>
<name>A0A5Q4B9T2_9PEZI</name>
<keyword evidence="3" id="KW-0436">Ligase</keyword>
<dbReference type="GO" id="GO:0009361">
    <property type="term" value="C:succinate-CoA ligase complex (ADP-forming)"/>
    <property type="evidence" value="ECO:0007669"/>
    <property type="project" value="TreeGrafter"/>
</dbReference>
<dbReference type="InterPro" id="IPR033847">
    <property type="entry name" value="Citrt_syn/SCS-alpha_CS"/>
</dbReference>
<dbReference type="GO" id="GO:0000166">
    <property type="term" value="F:nucleotide binding"/>
    <property type="evidence" value="ECO:0007669"/>
    <property type="project" value="UniProtKB-KW"/>
</dbReference>
<gene>
    <name evidence="3" type="primary">Tca-8-1</name>
    <name evidence="3" type="ORF">CSHISOI_11732</name>
</gene>
<dbReference type="Proteomes" id="UP000326340">
    <property type="component" value="Unassembled WGS sequence"/>
</dbReference>
<evidence type="ECO:0000259" key="2">
    <source>
        <dbReference type="Pfam" id="PF00549"/>
    </source>
</evidence>
<dbReference type="PANTHER" id="PTHR11117:SF6">
    <property type="entry name" value="SYNTHETASE SUBUNIT ALPHA, PUTATIVE (AFU_ORTHOLOGUE AFUA_1G10830)-RELATED"/>
    <property type="match status" value="1"/>
</dbReference>
<dbReference type="GO" id="GO:0005739">
    <property type="term" value="C:mitochondrion"/>
    <property type="evidence" value="ECO:0007669"/>
    <property type="project" value="TreeGrafter"/>
</dbReference>
<dbReference type="PROSITE" id="PS01216">
    <property type="entry name" value="SUCCINYL_COA_LIG_1"/>
    <property type="match status" value="1"/>
</dbReference>
<organism evidence="3 4">
    <name type="scientific">Colletotrichum shisoi</name>
    <dbReference type="NCBI Taxonomy" id="2078593"/>
    <lineage>
        <taxon>Eukaryota</taxon>
        <taxon>Fungi</taxon>
        <taxon>Dikarya</taxon>
        <taxon>Ascomycota</taxon>
        <taxon>Pezizomycotina</taxon>
        <taxon>Sordariomycetes</taxon>
        <taxon>Hypocreomycetidae</taxon>
        <taxon>Glomerellales</taxon>
        <taxon>Glomerellaceae</taxon>
        <taxon>Colletotrichum</taxon>
        <taxon>Colletotrichum destructivum species complex</taxon>
    </lineage>
</organism>
<reference evidence="3 4" key="1">
    <citation type="journal article" date="2019" name="Sci. Rep.">
        <title>Colletotrichum shisoi sp. nov., an anthracnose pathogen of Perilla frutescens in Japan: molecular phylogenetic, morphological and genomic evidence.</title>
        <authorList>
            <person name="Gan P."/>
            <person name="Tsushima A."/>
            <person name="Hiroyama R."/>
            <person name="Narusaka M."/>
            <person name="Takano Y."/>
            <person name="Narusaka Y."/>
            <person name="Kawaradani M."/>
            <person name="Damm U."/>
            <person name="Shirasu K."/>
        </authorList>
    </citation>
    <scope>NUCLEOTIDE SEQUENCE [LARGE SCALE GENOMIC DNA]</scope>
    <source>
        <strain evidence="3 4">PG-2018a</strain>
    </source>
</reference>
<proteinExistence type="predicted"/>
<dbReference type="GO" id="GO:0004775">
    <property type="term" value="F:succinate-CoA ligase (ADP-forming) activity"/>
    <property type="evidence" value="ECO:0007669"/>
    <property type="project" value="TreeGrafter"/>
</dbReference>
<feature type="domain" description="ATP-citrate synthase/succinyl-CoA ligase C-terminal" evidence="2">
    <location>
        <begin position="73"/>
        <end position="119"/>
    </location>
</feature>
<dbReference type="Gene3D" id="3.40.50.261">
    <property type="entry name" value="Succinyl-CoA synthetase domains"/>
    <property type="match status" value="1"/>
</dbReference>
<dbReference type="GO" id="GO:0004776">
    <property type="term" value="F:succinate-CoA ligase (GDP-forming) activity"/>
    <property type="evidence" value="ECO:0007669"/>
    <property type="project" value="TreeGrafter"/>
</dbReference>
<evidence type="ECO:0000256" key="1">
    <source>
        <dbReference type="ARBA" id="ARBA00022741"/>
    </source>
</evidence>
<dbReference type="Pfam" id="PF00549">
    <property type="entry name" value="Ligase_CoA"/>
    <property type="match status" value="1"/>
</dbReference>
<keyword evidence="1" id="KW-0547">Nucleotide-binding</keyword>
<comment type="caution">
    <text evidence="3">The sequence shown here is derived from an EMBL/GenBank/DDBJ whole genome shotgun (WGS) entry which is preliminary data.</text>
</comment>
<dbReference type="OrthoDB" id="1664372at2759"/>
<dbReference type="InterPro" id="IPR005811">
    <property type="entry name" value="SUCC_ACL_C"/>
</dbReference>
<dbReference type="AlphaFoldDB" id="A0A5Q4B9T2"/>
<dbReference type="PANTHER" id="PTHR11117">
    <property type="entry name" value="SUCCINYL-COA LIGASE SUBUNIT ALPHA"/>
    <property type="match status" value="1"/>
</dbReference>
<keyword evidence="4" id="KW-1185">Reference proteome</keyword>
<dbReference type="InterPro" id="IPR016102">
    <property type="entry name" value="Succinyl-CoA_synth-like"/>
</dbReference>